<name>A0A0C9SWI0_PLICR</name>
<reference evidence="1 2" key="1">
    <citation type="submission" date="2014-06" db="EMBL/GenBank/DDBJ databases">
        <title>Evolutionary Origins and Diversification of the Mycorrhizal Mutualists.</title>
        <authorList>
            <consortium name="DOE Joint Genome Institute"/>
            <consortium name="Mycorrhizal Genomics Consortium"/>
            <person name="Kohler A."/>
            <person name="Kuo A."/>
            <person name="Nagy L.G."/>
            <person name="Floudas D."/>
            <person name="Copeland A."/>
            <person name="Barry K.W."/>
            <person name="Cichocki N."/>
            <person name="Veneault-Fourrey C."/>
            <person name="LaButti K."/>
            <person name="Lindquist E.A."/>
            <person name="Lipzen A."/>
            <person name="Lundell T."/>
            <person name="Morin E."/>
            <person name="Murat C."/>
            <person name="Riley R."/>
            <person name="Ohm R."/>
            <person name="Sun H."/>
            <person name="Tunlid A."/>
            <person name="Henrissat B."/>
            <person name="Grigoriev I.V."/>
            <person name="Hibbett D.S."/>
            <person name="Martin F."/>
        </authorList>
    </citation>
    <scope>NUCLEOTIDE SEQUENCE [LARGE SCALE GENOMIC DNA]</scope>
    <source>
        <strain evidence="1 2">FD-325 SS-3</strain>
    </source>
</reference>
<evidence type="ECO:0000313" key="1">
    <source>
        <dbReference type="EMBL" id="KII83710.1"/>
    </source>
</evidence>
<feature type="non-terminal residue" evidence="1">
    <location>
        <position position="89"/>
    </location>
</feature>
<proteinExistence type="predicted"/>
<evidence type="ECO:0000313" key="2">
    <source>
        <dbReference type="Proteomes" id="UP000053263"/>
    </source>
</evidence>
<gene>
    <name evidence="1" type="ORF">PLICRDRAFT_63632</name>
</gene>
<organism evidence="1 2">
    <name type="scientific">Plicaturopsis crispa FD-325 SS-3</name>
    <dbReference type="NCBI Taxonomy" id="944288"/>
    <lineage>
        <taxon>Eukaryota</taxon>
        <taxon>Fungi</taxon>
        <taxon>Dikarya</taxon>
        <taxon>Basidiomycota</taxon>
        <taxon>Agaricomycotina</taxon>
        <taxon>Agaricomycetes</taxon>
        <taxon>Agaricomycetidae</taxon>
        <taxon>Amylocorticiales</taxon>
        <taxon>Amylocorticiaceae</taxon>
        <taxon>Plicatura</taxon>
        <taxon>Plicaturopsis crispa</taxon>
    </lineage>
</organism>
<keyword evidence="2" id="KW-1185">Reference proteome</keyword>
<evidence type="ECO:0008006" key="3">
    <source>
        <dbReference type="Google" id="ProtNLM"/>
    </source>
</evidence>
<dbReference type="OrthoDB" id="3254408at2759"/>
<protein>
    <recommendedName>
        <fullName evidence="3">Fungal-type protein kinase domain-containing protein</fullName>
    </recommendedName>
</protein>
<feature type="non-terminal residue" evidence="1">
    <location>
        <position position="1"/>
    </location>
</feature>
<dbReference type="AlphaFoldDB" id="A0A0C9SWI0"/>
<dbReference type="EMBL" id="KN832574">
    <property type="protein sequence ID" value="KII83710.1"/>
    <property type="molecule type" value="Genomic_DNA"/>
</dbReference>
<dbReference type="HOGENOM" id="CLU_2460839_0_0_1"/>
<sequence length="89" mass="10066">PVLFLEVKPPFHLDHPSHRRRADAQVRERFYSLWVPGIPGQVLYGISAIGTTFAVYTLENDRITPVATPRSDDGMVDVAPGDRWEHDLV</sequence>
<accession>A0A0C9SWI0</accession>
<dbReference type="Proteomes" id="UP000053263">
    <property type="component" value="Unassembled WGS sequence"/>
</dbReference>